<evidence type="ECO:0000313" key="2">
    <source>
        <dbReference type="EMBL" id="KAJ1119811.1"/>
    </source>
</evidence>
<evidence type="ECO:0000256" key="1">
    <source>
        <dbReference type="SAM" id="MobiDB-lite"/>
    </source>
</evidence>
<proteinExistence type="predicted"/>
<keyword evidence="3" id="KW-1185">Reference proteome</keyword>
<dbReference type="AlphaFoldDB" id="A0AAV7NUN9"/>
<feature type="compositionally biased region" description="Polar residues" evidence="1">
    <location>
        <begin position="387"/>
        <end position="404"/>
    </location>
</feature>
<feature type="region of interest" description="Disordered" evidence="1">
    <location>
        <begin position="387"/>
        <end position="413"/>
    </location>
</feature>
<organism evidence="2 3">
    <name type="scientific">Pleurodeles waltl</name>
    <name type="common">Iberian ribbed newt</name>
    <dbReference type="NCBI Taxonomy" id="8319"/>
    <lineage>
        <taxon>Eukaryota</taxon>
        <taxon>Metazoa</taxon>
        <taxon>Chordata</taxon>
        <taxon>Craniata</taxon>
        <taxon>Vertebrata</taxon>
        <taxon>Euteleostomi</taxon>
        <taxon>Amphibia</taxon>
        <taxon>Batrachia</taxon>
        <taxon>Caudata</taxon>
        <taxon>Salamandroidea</taxon>
        <taxon>Salamandridae</taxon>
        <taxon>Pleurodelinae</taxon>
        <taxon>Pleurodeles</taxon>
    </lineage>
</organism>
<name>A0AAV7NUN9_PLEWA</name>
<comment type="caution">
    <text evidence="2">The sequence shown here is derived from an EMBL/GenBank/DDBJ whole genome shotgun (WGS) entry which is preliminary data.</text>
</comment>
<evidence type="ECO:0000313" key="3">
    <source>
        <dbReference type="Proteomes" id="UP001066276"/>
    </source>
</evidence>
<accession>A0AAV7NUN9</accession>
<dbReference type="Proteomes" id="UP001066276">
    <property type="component" value="Chromosome 8"/>
</dbReference>
<sequence length="563" mass="60036">MAPRWSGLWDFGPGPGPIASLGLLGLLTPAWITHIGALQEVVASGKFLPSLSQSEVSHSPLHEDQPSAFLSKLSPIIISSDRSLNAGEQVPSLVASPAVLHWLAGQDGLTVGCRDSPQDHSIPTLPSTPAAQWTWISTRSIHPMIPIESFSGTVLSPQTEFIEGELNDQSLLDLSCLQSDPLSSADKEINPVPSPTIMPTGLAWPQLLQTLQSTVLALNYHADKLDVQADLLSSLASYVAEAIFSSCAPGAHVELSSISDLARGPIQPKTLDDYFLPTKSVTTANLPLPVAIGVREHVIEASGAVTIPSFPKLESTVPPSSHFLYTPAQPVLVHSTPSGADPMGHPLLSKREKKRLRKQWNNRQSQPRQGFSTNVQLLVHPEAQQLSQLQGAPRVTSPSNSSPTLPVGSFPQIEPVKGSLVSTTVHGTDLPFKDCLILAEKGNRDSVSVSVAPHWDSGVPAYPAATQFVSKAVHEITDGDALDPGSSNFLKLPLDNRSSPPVILPPSLRPVSAEIPALGGPADFRNVEEQLQPSLPLCPSTIPSVRSTLKLVCTSEYRSKEPS</sequence>
<reference evidence="2" key="1">
    <citation type="journal article" date="2022" name="bioRxiv">
        <title>Sequencing and chromosome-scale assembly of the giantPleurodeles waltlgenome.</title>
        <authorList>
            <person name="Brown T."/>
            <person name="Elewa A."/>
            <person name="Iarovenko S."/>
            <person name="Subramanian E."/>
            <person name="Araus A.J."/>
            <person name="Petzold A."/>
            <person name="Susuki M."/>
            <person name="Suzuki K.-i.T."/>
            <person name="Hayashi T."/>
            <person name="Toyoda A."/>
            <person name="Oliveira C."/>
            <person name="Osipova E."/>
            <person name="Leigh N.D."/>
            <person name="Simon A."/>
            <person name="Yun M.H."/>
        </authorList>
    </citation>
    <scope>NUCLEOTIDE SEQUENCE</scope>
    <source>
        <strain evidence="2">20211129_DDA</strain>
        <tissue evidence="2">Liver</tissue>
    </source>
</reference>
<protein>
    <submittedName>
        <fullName evidence="2">Uncharacterized protein</fullName>
    </submittedName>
</protein>
<gene>
    <name evidence="2" type="ORF">NDU88_007996</name>
</gene>
<dbReference type="EMBL" id="JANPWB010000012">
    <property type="protein sequence ID" value="KAJ1119811.1"/>
    <property type="molecule type" value="Genomic_DNA"/>
</dbReference>